<sequence length="22" mass="2312">MGRETVRPGPENPGEEGQDGEA</sequence>
<evidence type="ECO:0000256" key="1">
    <source>
        <dbReference type="SAM" id="MobiDB-lite"/>
    </source>
</evidence>
<evidence type="ECO:0000313" key="3">
    <source>
        <dbReference type="Proteomes" id="UP000634136"/>
    </source>
</evidence>
<comment type="caution">
    <text evidence="2">The sequence shown here is derived from an EMBL/GenBank/DDBJ whole genome shotgun (WGS) entry which is preliminary data.</text>
</comment>
<dbReference type="AlphaFoldDB" id="A0A834T2U2"/>
<dbReference type="Proteomes" id="UP000634136">
    <property type="component" value="Unassembled WGS sequence"/>
</dbReference>
<dbReference type="EMBL" id="JAAIUW010000010">
    <property type="protein sequence ID" value="KAF7813256.1"/>
    <property type="molecule type" value="Genomic_DNA"/>
</dbReference>
<proteinExistence type="predicted"/>
<feature type="region of interest" description="Disordered" evidence="1">
    <location>
        <begin position="1"/>
        <end position="22"/>
    </location>
</feature>
<name>A0A834T2U2_9FABA</name>
<organism evidence="2 3">
    <name type="scientific">Senna tora</name>
    <dbReference type="NCBI Taxonomy" id="362788"/>
    <lineage>
        <taxon>Eukaryota</taxon>
        <taxon>Viridiplantae</taxon>
        <taxon>Streptophyta</taxon>
        <taxon>Embryophyta</taxon>
        <taxon>Tracheophyta</taxon>
        <taxon>Spermatophyta</taxon>
        <taxon>Magnoliopsida</taxon>
        <taxon>eudicotyledons</taxon>
        <taxon>Gunneridae</taxon>
        <taxon>Pentapetalae</taxon>
        <taxon>rosids</taxon>
        <taxon>fabids</taxon>
        <taxon>Fabales</taxon>
        <taxon>Fabaceae</taxon>
        <taxon>Caesalpinioideae</taxon>
        <taxon>Cassia clade</taxon>
        <taxon>Senna</taxon>
    </lineage>
</organism>
<accession>A0A834T2U2</accession>
<feature type="compositionally biased region" description="Acidic residues" evidence="1">
    <location>
        <begin position="13"/>
        <end position="22"/>
    </location>
</feature>
<evidence type="ECO:0000313" key="2">
    <source>
        <dbReference type="EMBL" id="KAF7813256.1"/>
    </source>
</evidence>
<keyword evidence="3" id="KW-1185">Reference proteome</keyword>
<protein>
    <submittedName>
        <fullName evidence="2">Uncharacterized protein</fullName>
    </submittedName>
</protein>
<gene>
    <name evidence="2" type="ORF">G2W53_034232</name>
</gene>
<reference evidence="2" key="1">
    <citation type="submission" date="2020-09" db="EMBL/GenBank/DDBJ databases">
        <title>Genome-Enabled Discovery of Anthraquinone Biosynthesis in Senna tora.</title>
        <authorList>
            <person name="Kang S.-H."/>
            <person name="Pandey R.P."/>
            <person name="Lee C.-M."/>
            <person name="Sim J.-S."/>
            <person name="Jeong J.-T."/>
            <person name="Choi B.-S."/>
            <person name="Jung M."/>
            <person name="Ginzburg D."/>
            <person name="Zhao K."/>
            <person name="Won S.Y."/>
            <person name="Oh T.-J."/>
            <person name="Yu Y."/>
            <person name="Kim N.-H."/>
            <person name="Lee O.R."/>
            <person name="Lee T.-H."/>
            <person name="Bashyal P."/>
            <person name="Kim T.-S."/>
            <person name="Lee W.-H."/>
            <person name="Kawkins C."/>
            <person name="Kim C.-K."/>
            <person name="Kim J.S."/>
            <person name="Ahn B.O."/>
            <person name="Rhee S.Y."/>
            <person name="Sohng J.K."/>
        </authorList>
    </citation>
    <scope>NUCLEOTIDE SEQUENCE</scope>
    <source>
        <tissue evidence="2">Leaf</tissue>
    </source>
</reference>